<evidence type="ECO:0008006" key="11">
    <source>
        <dbReference type="Google" id="ProtNLM"/>
    </source>
</evidence>
<accession>A0A9P4TM69</accession>
<feature type="transmembrane region" description="Helical" evidence="8">
    <location>
        <begin position="196"/>
        <end position="218"/>
    </location>
</feature>
<keyword evidence="2" id="KW-0813">Transport</keyword>
<evidence type="ECO:0000313" key="10">
    <source>
        <dbReference type="Proteomes" id="UP000801428"/>
    </source>
</evidence>
<dbReference type="InterPro" id="IPR000292">
    <property type="entry name" value="For/NO2_transpt"/>
</dbReference>
<keyword evidence="5 8" id="KW-0472">Membrane</keyword>
<proteinExistence type="inferred from homology"/>
<keyword evidence="10" id="KW-1185">Reference proteome</keyword>
<dbReference type="PANTHER" id="PTHR30520">
    <property type="entry name" value="FORMATE TRANSPORTER-RELATED"/>
    <property type="match status" value="1"/>
</dbReference>
<dbReference type="PROSITE" id="PS01006">
    <property type="entry name" value="FORMATE_NITRITE_TP_2"/>
    <property type="match status" value="1"/>
</dbReference>
<dbReference type="GO" id="GO:0005886">
    <property type="term" value="C:plasma membrane"/>
    <property type="evidence" value="ECO:0007669"/>
    <property type="project" value="TreeGrafter"/>
</dbReference>
<name>A0A9P4TM69_CURKU</name>
<feature type="transmembrane region" description="Helical" evidence="8">
    <location>
        <begin position="114"/>
        <end position="136"/>
    </location>
</feature>
<evidence type="ECO:0000256" key="5">
    <source>
        <dbReference type="ARBA" id="ARBA00023136"/>
    </source>
</evidence>
<evidence type="ECO:0000256" key="4">
    <source>
        <dbReference type="ARBA" id="ARBA00022989"/>
    </source>
</evidence>
<dbReference type="PANTHER" id="PTHR30520:SF6">
    <property type="entry name" value="FORMATE_NITRATE FAMILY TRANSPORTER (EUROFUNG)"/>
    <property type="match status" value="1"/>
</dbReference>
<feature type="transmembrane region" description="Helical" evidence="8">
    <location>
        <begin position="238"/>
        <end position="260"/>
    </location>
</feature>
<comment type="caution">
    <text evidence="9">The sequence shown here is derived from an EMBL/GenBank/DDBJ whole genome shotgun (WGS) entry which is preliminary data.</text>
</comment>
<dbReference type="FunFam" id="1.20.1080.10:FF:000011">
    <property type="entry name" value="Formate family transporter"/>
    <property type="match status" value="1"/>
</dbReference>
<dbReference type="Pfam" id="PF01226">
    <property type="entry name" value="Form_Nir_trans"/>
    <property type="match status" value="1"/>
</dbReference>
<evidence type="ECO:0000256" key="8">
    <source>
        <dbReference type="SAM" id="Phobius"/>
    </source>
</evidence>
<feature type="region of interest" description="Disordered" evidence="7">
    <location>
        <begin position="298"/>
        <end position="319"/>
    </location>
</feature>
<evidence type="ECO:0000256" key="2">
    <source>
        <dbReference type="ARBA" id="ARBA00022448"/>
    </source>
</evidence>
<evidence type="ECO:0000256" key="7">
    <source>
        <dbReference type="SAM" id="MobiDB-lite"/>
    </source>
</evidence>
<organism evidence="9 10">
    <name type="scientific">Curvularia kusanoi</name>
    <name type="common">Cochliobolus kusanoi</name>
    <dbReference type="NCBI Taxonomy" id="90978"/>
    <lineage>
        <taxon>Eukaryota</taxon>
        <taxon>Fungi</taxon>
        <taxon>Dikarya</taxon>
        <taxon>Ascomycota</taxon>
        <taxon>Pezizomycotina</taxon>
        <taxon>Dothideomycetes</taxon>
        <taxon>Pleosporomycetidae</taxon>
        <taxon>Pleosporales</taxon>
        <taxon>Pleosporineae</taxon>
        <taxon>Pleosporaceae</taxon>
        <taxon>Curvularia</taxon>
    </lineage>
</organism>
<comment type="similarity">
    <text evidence="6">Belongs to the FNT transporter (TC 1.A.16) family.</text>
</comment>
<feature type="transmembrane region" description="Helical" evidence="8">
    <location>
        <begin position="32"/>
        <end position="51"/>
    </location>
</feature>
<reference evidence="9" key="1">
    <citation type="submission" date="2019-04" db="EMBL/GenBank/DDBJ databases">
        <title>Sequencing of skin fungus with MAO and IRED activity.</title>
        <authorList>
            <person name="Marsaioli A.J."/>
            <person name="Bonatto J.M.C."/>
            <person name="Reis Junior O."/>
        </authorList>
    </citation>
    <scope>NUCLEOTIDE SEQUENCE</scope>
    <source>
        <strain evidence="9">30M1</strain>
    </source>
</reference>
<keyword evidence="4 8" id="KW-1133">Transmembrane helix</keyword>
<dbReference type="Proteomes" id="UP000801428">
    <property type="component" value="Unassembled WGS sequence"/>
</dbReference>
<evidence type="ECO:0000256" key="1">
    <source>
        <dbReference type="ARBA" id="ARBA00004141"/>
    </source>
</evidence>
<comment type="subcellular location">
    <subcellularLocation>
        <location evidence="1">Membrane</location>
        <topology evidence="1">Multi-pass membrane protein</topology>
    </subcellularLocation>
</comment>
<dbReference type="GO" id="GO:0015707">
    <property type="term" value="P:nitrite transport"/>
    <property type="evidence" value="ECO:0007669"/>
    <property type="project" value="TreeGrafter"/>
</dbReference>
<dbReference type="OrthoDB" id="4829at2759"/>
<feature type="transmembrane region" description="Helical" evidence="8">
    <location>
        <begin position="165"/>
        <end position="184"/>
    </location>
</feature>
<evidence type="ECO:0000256" key="6">
    <source>
        <dbReference type="ARBA" id="ARBA00049660"/>
    </source>
</evidence>
<dbReference type="InterPro" id="IPR024002">
    <property type="entry name" value="For/NO2_transpt_CS"/>
</dbReference>
<evidence type="ECO:0000313" key="9">
    <source>
        <dbReference type="EMBL" id="KAF3008406.1"/>
    </source>
</evidence>
<keyword evidence="3 8" id="KW-0812">Transmembrane</keyword>
<dbReference type="Gene3D" id="1.20.1080.10">
    <property type="entry name" value="Glycerol uptake facilitator protein"/>
    <property type="match status" value="1"/>
</dbReference>
<evidence type="ECO:0000256" key="3">
    <source>
        <dbReference type="ARBA" id="ARBA00022692"/>
    </source>
</evidence>
<dbReference type="EMBL" id="SWKU01000003">
    <property type="protein sequence ID" value="KAF3008406.1"/>
    <property type="molecule type" value="Genomic_DNA"/>
</dbReference>
<dbReference type="GO" id="GO:0015513">
    <property type="term" value="F:high-affinity secondary active nitrite transmembrane transporter activity"/>
    <property type="evidence" value="ECO:0007669"/>
    <property type="project" value="TreeGrafter"/>
</dbReference>
<feature type="transmembrane region" description="Helical" evidence="8">
    <location>
        <begin position="71"/>
        <end position="102"/>
    </location>
</feature>
<protein>
    <recommendedName>
        <fullName evidence="11">Formate/nitrite transporter</fullName>
    </recommendedName>
</protein>
<gene>
    <name evidence="9" type="ORF">E8E13_001408</name>
</gene>
<dbReference type="AlphaFoldDB" id="A0A9P4TM69"/>
<dbReference type="InterPro" id="IPR023271">
    <property type="entry name" value="Aquaporin-like"/>
</dbReference>
<sequence length="319" mass="34450">MVMGYNCYTPAETAELVSRAGVAKANMRIDKIFLSGVMAGMMLSFACASLLSTNTAPWYQTNAPGLIRTIAALIFPYGLCMIVLTGADLCTGSFLFTTVAVLHRRLSIPKMLMHWTLTFLGNLAGSLFIVSIITGYGGVFDAPAYANEVRAFVTTKQVTPQWHQVFLKGIGANWLVCLACFLGLSGREYASKIIGIWWPTFAFISLGFDHVVANMFIVPTGIWVGTPNLSVGLYIWKGMIPACLGNIIGGGLFVGTYMYYQYLQGVDAPIIDGTHFSSTPVGLMDFGSRKIDLGRKAPVHEEETIGSGGSTPVTKPEPV</sequence>